<evidence type="ECO:0000313" key="2">
    <source>
        <dbReference type="Proteomes" id="UP001501371"/>
    </source>
</evidence>
<name>A0ABN1UY28_9ACTN</name>
<accession>A0ABN1UY28</accession>
<dbReference type="Proteomes" id="UP001501371">
    <property type="component" value="Unassembled WGS sequence"/>
</dbReference>
<gene>
    <name evidence="1" type="ORF">GCM10009654_41490</name>
</gene>
<organism evidence="1 2">
    <name type="scientific">Streptomyces hebeiensis</name>
    <dbReference type="NCBI Taxonomy" id="229486"/>
    <lineage>
        <taxon>Bacteria</taxon>
        <taxon>Bacillati</taxon>
        <taxon>Actinomycetota</taxon>
        <taxon>Actinomycetes</taxon>
        <taxon>Kitasatosporales</taxon>
        <taxon>Streptomycetaceae</taxon>
        <taxon>Streptomyces</taxon>
    </lineage>
</organism>
<dbReference type="EMBL" id="BAAAKV010000037">
    <property type="protein sequence ID" value="GAA1179975.1"/>
    <property type="molecule type" value="Genomic_DNA"/>
</dbReference>
<protein>
    <submittedName>
        <fullName evidence="1">Uncharacterized protein</fullName>
    </submittedName>
</protein>
<comment type="caution">
    <text evidence="1">The sequence shown here is derived from an EMBL/GenBank/DDBJ whole genome shotgun (WGS) entry which is preliminary data.</text>
</comment>
<keyword evidence="2" id="KW-1185">Reference proteome</keyword>
<sequence length="62" mass="6937">MADSTKVLRFILDVLPHPALRYSDAHGRLRRAHPVGAVRSGRESERSVLCHGDLGDRRDAFV</sequence>
<evidence type="ECO:0000313" key="1">
    <source>
        <dbReference type="EMBL" id="GAA1179975.1"/>
    </source>
</evidence>
<proteinExistence type="predicted"/>
<reference evidence="1 2" key="1">
    <citation type="journal article" date="2019" name="Int. J. Syst. Evol. Microbiol.">
        <title>The Global Catalogue of Microorganisms (GCM) 10K type strain sequencing project: providing services to taxonomists for standard genome sequencing and annotation.</title>
        <authorList>
            <consortium name="The Broad Institute Genomics Platform"/>
            <consortium name="The Broad Institute Genome Sequencing Center for Infectious Disease"/>
            <person name="Wu L."/>
            <person name="Ma J."/>
        </authorList>
    </citation>
    <scope>NUCLEOTIDE SEQUENCE [LARGE SCALE GENOMIC DNA]</scope>
    <source>
        <strain evidence="1 2">JCM 12696</strain>
    </source>
</reference>